<proteinExistence type="predicted"/>
<protein>
    <submittedName>
        <fullName evidence="9">FtsX-like permease family protein</fullName>
    </submittedName>
</protein>
<dbReference type="Pfam" id="PF02687">
    <property type="entry name" value="FtsX"/>
    <property type="match status" value="2"/>
</dbReference>
<evidence type="ECO:0000256" key="2">
    <source>
        <dbReference type="ARBA" id="ARBA00022475"/>
    </source>
</evidence>
<evidence type="ECO:0000256" key="4">
    <source>
        <dbReference type="ARBA" id="ARBA00022989"/>
    </source>
</evidence>
<evidence type="ECO:0000313" key="10">
    <source>
        <dbReference type="Proteomes" id="UP000192472"/>
    </source>
</evidence>
<evidence type="ECO:0000256" key="3">
    <source>
        <dbReference type="ARBA" id="ARBA00022692"/>
    </source>
</evidence>
<feature type="domain" description="ABC3 transporter permease C-terminal" evidence="7">
    <location>
        <begin position="375"/>
        <end position="491"/>
    </location>
</feature>
<dbReference type="Pfam" id="PF12704">
    <property type="entry name" value="MacB_PCD"/>
    <property type="match status" value="1"/>
</dbReference>
<organism evidence="9 10">
    <name type="scientific">Reichenbachiella faecimaris</name>
    <dbReference type="NCBI Taxonomy" id="692418"/>
    <lineage>
        <taxon>Bacteria</taxon>
        <taxon>Pseudomonadati</taxon>
        <taxon>Bacteroidota</taxon>
        <taxon>Cytophagia</taxon>
        <taxon>Cytophagales</taxon>
        <taxon>Reichenbachiellaceae</taxon>
        <taxon>Reichenbachiella</taxon>
    </lineage>
</organism>
<dbReference type="InterPro" id="IPR025857">
    <property type="entry name" value="MacB_PCD"/>
</dbReference>
<name>A0A1W2GCW7_REIFA</name>
<dbReference type="AlphaFoldDB" id="A0A1W2GCW7"/>
<dbReference type="PANTHER" id="PTHR30572:SF18">
    <property type="entry name" value="ABC-TYPE MACROLIDE FAMILY EXPORT SYSTEM PERMEASE COMPONENT 2"/>
    <property type="match status" value="1"/>
</dbReference>
<keyword evidence="3 6" id="KW-0812">Transmembrane</keyword>
<keyword evidence="10" id="KW-1185">Reference proteome</keyword>
<comment type="subcellular location">
    <subcellularLocation>
        <location evidence="1">Cell membrane</location>
        <topology evidence="1">Multi-pass membrane protein</topology>
    </subcellularLocation>
</comment>
<feature type="transmembrane region" description="Helical" evidence="6">
    <location>
        <begin position="462"/>
        <end position="487"/>
    </location>
</feature>
<feature type="domain" description="MacB-like periplasmic core" evidence="8">
    <location>
        <begin position="107"/>
        <end position="329"/>
    </location>
</feature>
<feature type="transmembrane region" description="Helical" evidence="6">
    <location>
        <begin position="368"/>
        <end position="389"/>
    </location>
</feature>
<keyword evidence="4 6" id="KW-1133">Transmembrane helix</keyword>
<dbReference type="GO" id="GO:0022857">
    <property type="term" value="F:transmembrane transporter activity"/>
    <property type="evidence" value="ECO:0007669"/>
    <property type="project" value="TreeGrafter"/>
</dbReference>
<dbReference type="Proteomes" id="UP000192472">
    <property type="component" value="Unassembled WGS sequence"/>
</dbReference>
<dbReference type="RefSeq" id="WP_084372726.1">
    <property type="nucleotide sequence ID" value="NZ_FWYF01000002.1"/>
</dbReference>
<evidence type="ECO:0000313" key="9">
    <source>
        <dbReference type="EMBL" id="SMD34503.1"/>
    </source>
</evidence>
<evidence type="ECO:0000259" key="8">
    <source>
        <dbReference type="Pfam" id="PF12704"/>
    </source>
</evidence>
<dbReference type="OrthoDB" id="5933722at2"/>
<dbReference type="EMBL" id="FWYF01000002">
    <property type="protein sequence ID" value="SMD34503.1"/>
    <property type="molecule type" value="Genomic_DNA"/>
</dbReference>
<feature type="transmembrane region" description="Helical" evidence="6">
    <location>
        <begin position="108"/>
        <end position="131"/>
    </location>
</feature>
<evidence type="ECO:0000256" key="6">
    <source>
        <dbReference type="SAM" id="Phobius"/>
    </source>
</evidence>
<gene>
    <name evidence="9" type="ORF">SAMN04488029_2050</name>
</gene>
<feature type="transmembrane region" description="Helical" evidence="6">
    <location>
        <begin position="516"/>
        <end position="537"/>
    </location>
</feature>
<evidence type="ECO:0000256" key="5">
    <source>
        <dbReference type="ARBA" id="ARBA00023136"/>
    </source>
</evidence>
<dbReference type="GO" id="GO:0005886">
    <property type="term" value="C:plasma membrane"/>
    <property type="evidence" value="ECO:0007669"/>
    <property type="project" value="UniProtKB-SubCell"/>
</dbReference>
<evidence type="ECO:0000259" key="7">
    <source>
        <dbReference type="Pfam" id="PF02687"/>
    </source>
</evidence>
<feature type="transmembrane region" description="Helical" evidence="6">
    <location>
        <begin position="754"/>
        <end position="778"/>
    </location>
</feature>
<dbReference type="NCBIfam" id="NF038404">
    <property type="entry name" value="perm_prefix_2"/>
    <property type="match status" value="1"/>
</dbReference>
<dbReference type="InterPro" id="IPR047699">
    <property type="entry name" value="Permease_put_prefix"/>
</dbReference>
<keyword evidence="5 6" id="KW-0472">Membrane</keyword>
<keyword evidence="2" id="KW-1003">Cell membrane</keyword>
<dbReference type="InterPro" id="IPR050250">
    <property type="entry name" value="Macrolide_Exporter_MacB"/>
</dbReference>
<accession>A0A1W2GCW7</accession>
<feature type="transmembrane region" description="Helical" evidence="6">
    <location>
        <begin position="806"/>
        <end position="825"/>
    </location>
</feature>
<feature type="domain" description="ABC3 transporter permease C-terminal" evidence="7">
    <location>
        <begin position="757"/>
        <end position="871"/>
    </location>
</feature>
<feature type="transmembrane region" description="Helical" evidence="6">
    <location>
        <begin position="837"/>
        <end position="860"/>
    </location>
</feature>
<reference evidence="9 10" key="1">
    <citation type="submission" date="2017-04" db="EMBL/GenBank/DDBJ databases">
        <authorList>
            <person name="Afonso C.L."/>
            <person name="Miller P.J."/>
            <person name="Scott M.A."/>
            <person name="Spackman E."/>
            <person name="Goraichik I."/>
            <person name="Dimitrov K.M."/>
            <person name="Suarez D.L."/>
            <person name="Swayne D.E."/>
        </authorList>
    </citation>
    <scope>NUCLEOTIDE SEQUENCE [LARGE SCALE GENOMIC DNA]</scope>
    <source>
        <strain evidence="9 10">DSM 26133</strain>
    </source>
</reference>
<evidence type="ECO:0000256" key="1">
    <source>
        <dbReference type="ARBA" id="ARBA00004651"/>
    </source>
</evidence>
<feature type="transmembrane region" description="Helical" evidence="6">
    <location>
        <begin position="416"/>
        <end position="442"/>
    </location>
</feature>
<dbReference type="STRING" id="692418.SAMN04488029_2050"/>
<sequence length="878" mass="99322">MKNLGQNTQQPPKFASKLFHWFCGSAMVEDLYGDMEEIYFSNLEIYGKSKANRLFWKQVLSLIFSYALKSRKANAAYSYRASSISPALLYNFFKVSIRTLIRHRSFSVINILGLSLGMSICLLSITMFYSLRQFDLFHVKKDRIFTINTLVINNQVNDKFATTAPYVHDHLKSYTNQIEEVVGINDGFSGEVKINQNTLPISGMYVPPAFLKIFTFPLLAGNESTALQQPFSIILTEKTALRLFGHTQVIGNPIELAHKGTFQVTGIMKDYPGASHMQFESLVSYSTLAAIEPGLNKRFEDYRFYTNSYTYLLLNEGTTLDQIQTPLDQIAQELSNQDETIELNLQPVTNIAAGENINYSIGPSFDRLTMAFFILLTLIILAPACFNYANLSMARALKRSKEIGMRKVVGGGRRDIFIQFIFETFIITSIALVGAIYIFTIIREEYLSMIIGAEMLDLSINLQVMIAFVGFAVFTSLLAGIIPATYFSKMKAISSLKGGGKAGVLFKSKLRNGLTVFQFCLSTFFIFGAIAMISQYYHSMNYDKGFDEKGKVILPLHGIEPEIIAHEYSNFPEVSEIAFSSGIPGTGSNNEVWVQTYQVEDSIAVHQMFVDNSFLDLMDFKLVQGHSFIENLNQESEIQIIVNQTFAQSMALPENEILDKTFELPNELTARVIGVVDDFNHLPVMKQIQPFFFRYDPSQFSFATLKVDTQNVFETATKFEQKWETLNDLIPYEFTFLEDKLNAMYDQLKNPIKMFGFLSFLAVSIACLGLLGMVVFTMENKVKEIGIRKVMGASVPQLTRHLSRGFLKLMLLALMITIPLAYAFYEFMLQQIIFYNRTIGLMEILSSILILSLLGSITVFSQTIKSAKLNPVDNLRYE</sequence>
<dbReference type="InterPro" id="IPR003838">
    <property type="entry name" value="ABC3_permease_C"/>
</dbReference>
<dbReference type="PANTHER" id="PTHR30572">
    <property type="entry name" value="MEMBRANE COMPONENT OF TRANSPORTER-RELATED"/>
    <property type="match status" value="1"/>
</dbReference>